<accession>A0A2T3KDW2</accession>
<dbReference type="AlphaFoldDB" id="A0A2T3KDW2"/>
<proteinExistence type="predicted"/>
<dbReference type="EMBL" id="PYNF01000021">
    <property type="protein sequence ID" value="PSU95077.1"/>
    <property type="molecule type" value="Genomic_DNA"/>
</dbReference>
<evidence type="ECO:0000313" key="1">
    <source>
        <dbReference type="EMBL" id="PSU95077.1"/>
    </source>
</evidence>
<evidence type="ECO:0000313" key="2">
    <source>
        <dbReference type="Proteomes" id="UP000241426"/>
    </source>
</evidence>
<dbReference type="RefSeq" id="WP_107289942.1">
    <property type="nucleotide sequence ID" value="NZ_PYNF01000021.1"/>
</dbReference>
<sequence length="143" mass="16868">MIIQKDTEVRITSMRISKFLTQLLIQYVHDEQIQTHYVGTSHGQAVFRLYTPKFQIRDFGTHGYLYPGSSGGLDRGNISKYYDMYHKCKSLEDIFDKYPSHCSYVVRKEVYAESPPREPTEYERKTSNMSFSELFDETFNHIN</sequence>
<comment type="caution">
    <text evidence="1">The sequence shown here is derived from an EMBL/GenBank/DDBJ whole genome shotgun (WGS) entry which is preliminary data.</text>
</comment>
<name>A0A2T3KDW2_9GAMM</name>
<reference evidence="1 2" key="1">
    <citation type="submission" date="2018-01" db="EMBL/GenBank/DDBJ databases">
        <title>Whole genome sequencing of Histamine producing bacteria.</title>
        <authorList>
            <person name="Butler K."/>
        </authorList>
    </citation>
    <scope>NUCLEOTIDE SEQUENCE [LARGE SCALE GENOMIC DNA]</scope>
    <source>
        <strain evidence="1 2">FS-7.2</strain>
    </source>
</reference>
<protein>
    <submittedName>
        <fullName evidence="1">Uncharacterized protein</fullName>
    </submittedName>
</protein>
<dbReference type="Proteomes" id="UP000241426">
    <property type="component" value="Unassembled WGS sequence"/>
</dbReference>
<gene>
    <name evidence="1" type="ORF">C9J27_18950</name>
</gene>
<organism evidence="1 2">
    <name type="scientific">Photobacterium kishitanii</name>
    <dbReference type="NCBI Taxonomy" id="318456"/>
    <lineage>
        <taxon>Bacteria</taxon>
        <taxon>Pseudomonadati</taxon>
        <taxon>Pseudomonadota</taxon>
        <taxon>Gammaproteobacteria</taxon>
        <taxon>Vibrionales</taxon>
        <taxon>Vibrionaceae</taxon>
        <taxon>Photobacterium</taxon>
    </lineage>
</organism>